<dbReference type="RefSeq" id="WP_230366284.1">
    <property type="nucleotide sequence ID" value="NZ_JAJALK010000005.1"/>
</dbReference>
<organism evidence="2 3">
    <name type="scientific">Methylobacterium brachiatum</name>
    <dbReference type="NCBI Taxonomy" id="269660"/>
    <lineage>
        <taxon>Bacteria</taxon>
        <taxon>Pseudomonadati</taxon>
        <taxon>Pseudomonadota</taxon>
        <taxon>Alphaproteobacteria</taxon>
        <taxon>Hyphomicrobiales</taxon>
        <taxon>Methylobacteriaceae</taxon>
        <taxon>Methylobacterium</taxon>
    </lineage>
</organism>
<keyword evidence="1" id="KW-1133">Transmembrane helix</keyword>
<accession>A0AAJ1TMI0</accession>
<keyword evidence="1" id="KW-0472">Membrane</keyword>
<reference evidence="2" key="1">
    <citation type="submission" date="2023-07" db="EMBL/GenBank/DDBJ databases">
        <title>Genomic Encyclopedia of Type Strains, Phase IV (KMG-IV): sequencing the most valuable type-strain genomes for metagenomic binning, comparative biology and taxonomic classification.</title>
        <authorList>
            <person name="Goeker M."/>
        </authorList>
    </citation>
    <scope>NUCLEOTIDE SEQUENCE</scope>
    <source>
        <strain evidence="2">DSM 19569</strain>
    </source>
</reference>
<gene>
    <name evidence="2" type="ORF">QO001_002641</name>
</gene>
<evidence type="ECO:0000313" key="2">
    <source>
        <dbReference type="EMBL" id="MDQ0543712.1"/>
    </source>
</evidence>
<protein>
    <submittedName>
        <fullName evidence="2">Uncharacterized protein</fullName>
    </submittedName>
</protein>
<dbReference type="EMBL" id="JAUSWL010000004">
    <property type="protein sequence ID" value="MDQ0543712.1"/>
    <property type="molecule type" value="Genomic_DNA"/>
</dbReference>
<proteinExistence type="predicted"/>
<dbReference type="AlphaFoldDB" id="A0AAJ1TMI0"/>
<sequence>MLATMLLSRWSIVAFNVVILMPLTLALYEVVSLLWGAGFGHHESIQEAGHIIEGMGVILIGWGVVLEERAGVSHLLGGLPTEEPDYEAALDALCHHVGLALLVLGLMAEIFLQCVEVPDHIIHTDGIERVVLTGSAGFLALGLATLVRHVIGLALFRGPGRIPTVAAAPGAGGP</sequence>
<comment type="caution">
    <text evidence="2">The sequence shown here is derived from an EMBL/GenBank/DDBJ whole genome shotgun (WGS) entry which is preliminary data.</text>
</comment>
<evidence type="ECO:0000256" key="1">
    <source>
        <dbReference type="SAM" id="Phobius"/>
    </source>
</evidence>
<feature type="transmembrane region" description="Helical" evidence="1">
    <location>
        <begin position="88"/>
        <end position="112"/>
    </location>
</feature>
<feature type="transmembrane region" description="Helical" evidence="1">
    <location>
        <begin position="12"/>
        <end position="36"/>
    </location>
</feature>
<feature type="transmembrane region" description="Helical" evidence="1">
    <location>
        <begin position="48"/>
        <end position="67"/>
    </location>
</feature>
<evidence type="ECO:0000313" key="3">
    <source>
        <dbReference type="Proteomes" id="UP001223420"/>
    </source>
</evidence>
<keyword evidence="1" id="KW-0812">Transmembrane</keyword>
<feature type="transmembrane region" description="Helical" evidence="1">
    <location>
        <begin position="132"/>
        <end position="156"/>
    </location>
</feature>
<dbReference type="Proteomes" id="UP001223420">
    <property type="component" value="Unassembled WGS sequence"/>
</dbReference>
<name>A0AAJ1TMI0_9HYPH</name>